<comment type="caution">
    <text evidence="2">The sequence shown here is derived from an EMBL/GenBank/DDBJ whole genome shotgun (WGS) entry which is preliminary data.</text>
</comment>
<evidence type="ECO:0000313" key="2">
    <source>
        <dbReference type="EMBL" id="KAJ2690409.1"/>
    </source>
</evidence>
<keyword evidence="1" id="KW-0175">Coiled coil</keyword>
<organism evidence="2 3">
    <name type="scientific">Coemansia spiralis</name>
    <dbReference type="NCBI Taxonomy" id="417178"/>
    <lineage>
        <taxon>Eukaryota</taxon>
        <taxon>Fungi</taxon>
        <taxon>Fungi incertae sedis</taxon>
        <taxon>Zoopagomycota</taxon>
        <taxon>Kickxellomycotina</taxon>
        <taxon>Kickxellomycetes</taxon>
        <taxon>Kickxellales</taxon>
        <taxon>Kickxellaceae</taxon>
        <taxon>Coemansia</taxon>
    </lineage>
</organism>
<protein>
    <submittedName>
        <fullName evidence="2">Uncharacterized protein</fullName>
    </submittedName>
</protein>
<gene>
    <name evidence="2" type="ORF">IWW39_000808</name>
</gene>
<keyword evidence="3" id="KW-1185">Reference proteome</keyword>
<dbReference type="Proteomes" id="UP001151516">
    <property type="component" value="Unassembled WGS sequence"/>
</dbReference>
<dbReference type="GO" id="GO:0031047">
    <property type="term" value="P:regulatory ncRNA-mediated gene silencing"/>
    <property type="evidence" value="ECO:0007669"/>
    <property type="project" value="InterPro"/>
</dbReference>
<dbReference type="EMBL" id="JANBTX010000012">
    <property type="protein sequence ID" value="KAJ2690409.1"/>
    <property type="molecule type" value="Genomic_DNA"/>
</dbReference>
<sequence>MDIDELEPAQSSAIDTREFAAEPLLMRVERVTTALNGELEDTVEKRYLEITSFAANAGLVRPVATKRELKKYKKEGEAQATRDIILKYRLREEQLLQSGTLDIVWGLKWLLSYVVLIETPVIGPGNMEKMTSVVQKWLNAMASANIHEVKSQLEDLTKLVDCARKELLASRALSNQLPGVFNAACSLLYAGALHSVNAEMSLPKWVIADRSNSGGGERPMPDRLVQDLSIEQARQLVSGIVADDAQCTRSRPVDLLVESVGACGDDGLHLVSVCVFDRQTMASAEGESSIALRFETDLVENLISGQVIEATLYTLSDGCSYIDAVTMVWPSYSPLDYVTMY</sequence>
<evidence type="ECO:0000313" key="3">
    <source>
        <dbReference type="Proteomes" id="UP001151516"/>
    </source>
</evidence>
<accession>A0A9W8L6V9</accession>
<dbReference type="OrthoDB" id="435402at2759"/>
<dbReference type="InterPro" id="IPR018606">
    <property type="entry name" value="Arb1"/>
</dbReference>
<evidence type="ECO:0000256" key="1">
    <source>
        <dbReference type="SAM" id="Coils"/>
    </source>
</evidence>
<dbReference type="Pfam" id="PF09692">
    <property type="entry name" value="Arb1"/>
    <property type="match status" value="1"/>
</dbReference>
<proteinExistence type="predicted"/>
<feature type="coiled-coil region" evidence="1">
    <location>
        <begin position="139"/>
        <end position="166"/>
    </location>
</feature>
<dbReference type="GO" id="GO:0033167">
    <property type="term" value="C:ARC complex"/>
    <property type="evidence" value="ECO:0007669"/>
    <property type="project" value="InterPro"/>
</dbReference>
<reference evidence="2" key="1">
    <citation type="submission" date="2022-07" db="EMBL/GenBank/DDBJ databases">
        <title>Phylogenomic reconstructions and comparative analyses of Kickxellomycotina fungi.</title>
        <authorList>
            <person name="Reynolds N.K."/>
            <person name="Stajich J.E."/>
            <person name="Barry K."/>
            <person name="Grigoriev I.V."/>
            <person name="Crous P."/>
            <person name="Smith M.E."/>
        </authorList>
    </citation>
    <scope>NUCLEOTIDE SEQUENCE</scope>
    <source>
        <strain evidence="2">CBS 109367</strain>
    </source>
</reference>
<dbReference type="AlphaFoldDB" id="A0A9W8L6V9"/>
<name>A0A9W8L6V9_9FUNG</name>